<keyword evidence="3" id="KW-1185">Reference proteome</keyword>
<feature type="transmembrane region" description="Helical" evidence="1">
    <location>
        <begin position="354"/>
        <end position="376"/>
    </location>
</feature>
<dbReference type="STRING" id="1424294.Gferi_21510"/>
<dbReference type="AlphaFoldDB" id="A0A1D8GLU6"/>
<dbReference type="Proteomes" id="UP000095743">
    <property type="component" value="Chromosome"/>
</dbReference>
<reference evidence="2 3" key="1">
    <citation type="submission" date="2016-09" db="EMBL/GenBank/DDBJ databases">
        <title>Genomic analysis reveals versatility of anaerobic energy metabolism of Geosporobacter ferrireducens IRF9 of phylum Firmicutes.</title>
        <authorList>
            <person name="Kim S.-J."/>
        </authorList>
    </citation>
    <scope>NUCLEOTIDE SEQUENCE [LARGE SCALE GENOMIC DNA]</scope>
    <source>
        <strain evidence="2 3">IRF9</strain>
    </source>
</reference>
<dbReference type="PANTHER" id="PTHR41771">
    <property type="entry name" value="MEMBRANE PROTEIN-RELATED"/>
    <property type="match status" value="1"/>
</dbReference>
<evidence type="ECO:0000313" key="2">
    <source>
        <dbReference type="EMBL" id="AOT71883.1"/>
    </source>
</evidence>
<keyword evidence="1" id="KW-1133">Transmembrane helix</keyword>
<dbReference type="PANTHER" id="PTHR41771:SF1">
    <property type="entry name" value="MEMBRANE PROTEIN"/>
    <property type="match status" value="1"/>
</dbReference>
<dbReference type="KEGG" id="gfe:Gferi_21510"/>
<feature type="transmembrane region" description="Helical" evidence="1">
    <location>
        <begin position="181"/>
        <end position="202"/>
    </location>
</feature>
<protein>
    <submittedName>
        <fullName evidence="2">YibE/F family protein</fullName>
    </submittedName>
</protein>
<feature type="transmembrane region" description="Helical" evidence="1">
    <location>
        <begin position="258"/>
        <end position="283"/>
    </location>
</feature>
<keyword evidence="1" id="KW-0472">Membrane</keyword>
<feature type="transmembrane region" description="Helical" evidence="1">
    <location>
        <begin position="316"/>
        <end position="334"/>
    </location>
</feature>
<evidence type="ECO:0000313" key="3">
    <source>
        <dbReference type="Proteomes" id="UP000095743"/>
    </source>
</evidence>
<feature type="transmembrane region" description="Helical" evidence="1">
    <location>
        <begin position="209"/>
        <end position="227"/>
    </location>
</feature>
<dbReference type="EMBL" id="CP017269">
    <property type="protein sequence ID" value="AOT71883.1"/>
    <property type="molecule type" value="Genomic_DNA"/>
</dbReference>
<dbReference type="InterPro" id="IPR012507">
    <property type="entry name" value="YibE_F"/>
</dbReference>
<dbReference type="OrthoDB" id="5753718at2"/>
<proteinExistence type="predicted"/>
<dbReference type="Pfam" id="PF07907">
    <property type="entry name" value="YibE_F"/>
    <property type="match status" value="1"/>
</dbReference>
<accession>A0A1D8GLU6</accession>
<keyword evidence="1" id="KW-0812">Transmembrane</keyword>
<evidence type="ECO:0000256" key="1">
    <source>
        <dbReference type="SAM" id="Phobius"/>
    </source>
</evidence>
<name>A0A1D8GLU6_9FIRM</name>
<organism evidence="2 3">
    <name type="scientific">Geosporobacter ferrireducens</name>
    <dbReference type="NCBI Taxonomy" id="1424294"/>
    <lineage>
        <taxon>Bacteria</taxon>
        <taxon>Bacillati</taxon>
        <taxon>Bacillota</taxon>
        <taxon>Clostridia</taxon>
        <taxon>Peptostreptococcales</taxon>
        <taxon>Thermotaleaceae</taxon>
        <taxon>Geosporobacter</taxon>
    </lineage>
</organism>
<dbReference type="RefSeq" id="WP_069980176.1">
    <property type="nucleotide sequence ID" value="NZ_CP017269.1"/>
</dbReference>
<gene>
    <name evidence="2" type="ORF">Gferi_21510</name>
</gene>
<sequence length="381" mass="42259">MKKWKSSKFSLWILLLLLFIFFLYNFNQGTQISFRQQGGISYIRYEKAKILSIISESLEKDETISGLYRGSQELEVEILSGEHKGEVHVIKNYLSNLFNVYGKPGMNIIVCVDTANPEMYLVTVYNYNRSPVLYGFILLFLGALWGIGGKKGFQSMVGIIFTCVCIIFLLIPMLYKGYSPIFATIFVVGITTFITLFLLNGWSSKTMSAILGTILGAGIAGIVSRIAGNLARISGFHTEEAEILIVIARDYGMRIGDLLFAGILIASLGAVMDISMSIASSVYEVYRANPRYSKTELFRAGLHVGRDMMGTMSNTLILAFAGTSLNTMLLIYSYNVPYNQLINMNMLGIEVVQGLSGSLAVILTVPIIAFISSRLIPRFEK</sequence>
<feature type="transmembrane region" description="Helical" evidence="1">
    <location>
        <begin position="155"/>
        <end position="175"/>
    </location>
</feature>
<feature type="transmembrane region" description="Helical" evidence="1">
    <location>
        <begin position="131"/>
        <end position="148"/>
    </location>
</feature>